<feature type="chain" id="PRO_5012756354" evidence="2">
    <location>
        <begin position="28"/>
        <end position="504"/>
    </location>
</feature>
<sequence length="504" mass="58125">MKKNTKKYLWTIIALLLMMIFTGVIYAQQRKIDALNEKNNDIDQIVKKKQSPKKGETGTETRKLKEENKHLNEIKQIVIEWFKENEFDKAGLLDLADKIGVQPSSEKFRNIILKRKKPNKIMRRYSKIESIFGKKLPVNKALGNKPKAKSIGEMEEKNEPESAPRAKTAGQLAEMNPKQFKEEGSKKKTESESIDAPVGNSTENGSLEWDSVHDLDVEEDDPIELLSVLFEKYTIMDKGDPTRDALDTQIHNYIEIVKRTVDEAYLTISSTENEITDLKTEMYTVELSLKALKEENEILNGEKEDLVVQIEEINKKNEELKKKIKKATKKSYEESSGSVEEEEEAVSEKKSKSPVPRKFMRTVAVSTEDILEGEEEEVRRKEKKGRTSRGSPKKEAEIDDLLENLELQLSDLHIKHKMLKARMVEVTQKNFELEAYISHYDEEYGKAATKNIQLKREKDFLIDRIKMYEALEEEKRNLPKGETGVIEEEGGETVFYNPESEKED</sequence>
<feature type="region of interest" description="Disordered" evidence="1">
    <location>
        <begin position="476"/>
        <end position="504"/>
    </location>
</feature>
<feature type="signal peptide" evidence="2">
    <location>
        <begin position="1"/>
        <end position="27"/>
    </location>
</feature>
<reference evidence="3 4" key="1">
    <citation type="journal article" date="2017" name="Environ. Microbiol.">
        <title>Decay of the glycolytic pathway and adaptation to intranuclear parasitism within Enterocytozoonidae microsporidia.</title>
        <authorList>
            <person name="Wiredu Boakye D."/>
            <person name="Jaroenlak P."/>
            <person name="Prachumwat A."/>
            <person name="Williams T.A."/>
            <person name="Bateman K.S."/>
            <person name="Itsathitphaisarn O."/>
            <person name="Sritunyalucksana K."/>
            <person name="Paszkiewicz K.H."/>
            <person name="Moore K.A."/>
            <person name="Stentiford G.D."/>
            <person name="Williams B.A."/>
        </authorList>
    </citation>
    <scope>NUCLEOTIDE SEQUENCE [LARGE SCALE GENOMIC DNA]</scope>
    <source>
        <strain evidence="3 4">GB1</strain>
    </source>
</reference>
<evidence type="ECO:0000256" key="2">
    <source>
        <dbReference type="SAM" id="SignalP"/>
    </source>
</evidence>
<protein>
    <submittedName>
        <fullName evidence="3">Uncharacterized protein</fullName>
    </submittedName>
</protein>
<evidence type="ECO:0000313" key="4">
    <source>
        <dbReference type="Proteomes" id="UP000192639"/>
    </source>
</evidence>
<feature type="compositionally biased region" description="Basic and acidic residues" evidence="1">
    <location>
        <begin position="179"/>
        <end position="191"/>
    </location>
</feature>
<dbReference type="Proteomes" id="UP000192639">
    <property type="component" value="Unassembled WGS sequence"/>
</dbReference>
<gene>
    <name evidence="3" type="ORF">ECANGB1_1724</name>
</gene>
<proteinExistence type="predicted"/>
<feature type="compositionally biased region" description="Basic and acidic residues" evidence="1">
    <location>
        <begin position="150"/>
        <end position="164"/>
    </location>
</feature>
<comment type="caution">
    <text evidence="3">The sequence shown here is derived from an EMBL/GenBank/DDBJ whole genome shotgun (WGS) entry which is preliminary data.</text>
</comment>
<keyword evidence="4" id="KW-1185">Reference proteome</keyword>
<evidence type="ECO:0000256" key="1">
    <source>
        <dbReference type="SAM" id="MobiDB-lite"/>
    </source>
</evidence>
<dbReference type="EMBL" id="LWDP01000053">
    <property type="protein sequence ID" value="ORD93708.1"/>
    <property type="molecule type" value="Genomic_DNA"/>
</dbReference>
<feature type="region of interest" description="Disordered" evidence="1">
    <location>
        <begin position="142"/>
        <end position="207"/>
    </location>
</feature>
<keyword evidence="2" id="KW-0732">Signal</keyword>
<feature type="region of interest" description="Disordered" evidence="1">
    <location>
        <begin position="373"/>
        <end position="395"/>
    </location>
</feature>
<dbReference type="VEuPathDB" id="MicrosporidiaDB:ECANGB1_1724"/>
<accession>A0A1Y1S5J1</accession>
<dbReference type="AlphaFoldDB" id="A0A1Y1S5J1"/>
<evidence type="ECO:0000313" key="3">
    <source>
        <dbReference type="EMBL" id="ORD93708.1"/>
    </source>
</evidence>
<organism evidence="3 4">
    <name type="scientific">Enterospora canceri</name>
    <dbReference type="NCBI Taxonomy" id="1081671"/>
    <lineage>
        <taxon>Eukaryota</taxon>
        <taxon>Fungi</taxon>
        <taxon>Fungi incertae sedis</taxon>
        <taxon>Microsporidia</taxon>
        <taxon>Enterocytozoonidae</taxon>
        <taxon>Enterospora</taxon>
    </lineage>
</organism>
<name>A0A1Y1S5J1_9MICR</name>
<feature type="region of interest" description="Disordered" evidence="1">
    <location>
        <begin position="324"/>
        <end position="353"/>
    </location>
</feature>